<name>A0A8J3ZJR1_9ACTN</name>
<gene>
    <name evidence="1" type="ORF">Vau01_125420</name>
</gene>
<dbReference type="Pfam" id="PF11284">
    <property type="entry name" value="DUF3085"/>
    <property type="match status" value="1"/>
</dbReference>
<evidence type="ECO:0000313" key="1">
    <source>
        <dbReference type="EMBL" id="GIJ65026.1"/>
    </source>
</evidence>
<comment type="caution">
    <text evidence="1">The sequence shown here is derived from an EMBL/GenBank/DDBJ whole genome shotgun (WGS) entry which is preliminary data.</text>
</comment>
<protein>
    <submittedName>
        <fullName evidence="1">Uncharacterized protein</fullName>
    </submittedName>
</protein>
<organism evidence="1 2">
    <name type="scientific">Virgisporangium aurantiacum</name>
    <dbReference type="NCBI Taxonomy" id="175570"/>
    <lineage>
        <taxon>Bacteria</taxon>
        <taxon>Bacillati</taxon>
        <taxon>Actinomycetota</taxon>
        <taxon>Actinomycetes</taxon>
        <taxon>Micromonosporales</taxon>
        <taxon>Micromonosporaceae</taxon>
        <taxon>Virgisporangium</taxon>
    </lineage>
</organism>
<proteinExistence type="predicted"/>
<evidence type="ECO:0000313" key="2">
    <source>
        <dbReference type="Proteomes" id="UP000612585"/>
    </source>
</evidence>
<reference evidence="1" key="1">
    <citation type="submission" date="2021-01" db="EMBL/GenBank/DDBJ databases">
        <title>Whole genome shotgun sequence of Virgisporangium aurantiacum NBRC 16421.</title>
        <authorList>
            <person name="Komaki H."/>
            <person name="Tamura T."/>
        </authorList>
    </citation>
    <scope>NUCLEOTIDE SEQUENCE</scope>
    <source>
        <strain evidence="1">NBRC 16421</strain>
    </source>
</reference>
<dbReference type="InterPro" id="IPR021436">
    <property type="entry name" value="DUF3085"/>
</dbReference>
<sequence>MTTTLYFDLPAALRLAEHAAAATEHSTSFTETEAGVACPGALLWVADAGIYLMSGGIPGLRVDPTDDASGHVLVYADGWTEEDDFHDRHDSELGGDDFVEHLHLRQRYGTRRDGSGVTLLQAMRVAATSGYRCLVIDVHDATTYSLRLSRTGPR</sequence>
<dbReference type="EMBL" id="BOPG01000151">
    <property type="protein sequence ID" value="GIJ65026.1"/>
    <property type="molecule type" value="Genomic_DNA"/>
</dbReference>
<keyword evidence="2" id="KW-1185">Reference proteome</keyword>
<dbReference type="RefSeq" id="WP_204015166.1">
    <property type="nucleotide sequence ID" value="NZ_BOPG01000151.1"/>
</dbReference>
<dbReference type="Proteomes" id="UP000612585">
    <property type="component" value="Unassembled WGS sequence"/>
</dbReference>
<dbReference type="AlphaFoldDB" id="A0A8J3ZJR1"/>
<accession>A0A8J3ZJR1</accession>